<keyword evidence="2" id="KW-1185">Reference proteome</keyword>
<protein>
    <submittedName>
        <fullName evidence="1">Late embryogenesis abundant protein</fullName>
    </submittedName>
</protein>
<name>A0ACC1Y542_MELAZ</name>
<evidence type="ECO:0000313" key="1">
    <source>
        <dbReference type="EMBL" id="KAJ4718332.1"/>
    </source>
</evidence>
<dbReference type="EMBL" id="CM051398">
    <property type="protein sequence ID" value="KAJ4718332.1"/>
    <property type="molecule type" value="Genomic_DNA"/>
</dbReference>
<gene>
    <name evidence="1" type="ORF">OWV82_010026</name>
</gene>
<reference evidence="1 2" key="1">
    <citation type="journal article" date="2023" name="Science">
        <title>Complex scaffold remodeling in plant triterpene biosynthesis.</title>
        <authorList>
            <person name="De La Pena R."/>
            <person name="Hodgson H."/>
            <person name="Liu J.C."/>
            <person name="Stephenson M.J."/>
            <person name="Martin A.C."/>
            <person name="Owen C."/>
            <person name="Harkess A."/>
            <person name="Leebens-Mack J."/>
            <person name="Jimenez L.E."/>
            <person name="Osbourn A."/>
            <person name="Sattely E.S."/>
        </authorList>
    </citation>
    <scope>NUCLEOTIDE SEQUENCE [LARGE SCALE GENOMIC DNA]</scope>
    <source>
        <strain evidence="2">cv. JPN11</strain>
        <tissue evidence="1">Leaf</tissue>
    </source>
</reference>
<proteinExistence type="predicted"/>
<evidence type="ECO:0000313" key="2">
    <source>
        <dbReference type="Proteomes" id="UP001164539"/>
    </source>
</evidence>
<organism evidence="1 2">
    <name type="scientific">Melia azedarach</name>
    <name type="common">Chinaberry tree</name>
    <dbReference type="NCBI Taxonomy" id="155640"/>
    <lineage>
        <taxon>Eukaryota</taxon>
        <taxon>Viridiplantae</taxon>
        <taxon>Streptophyta</taxon>
        <taxon>Embryophyta</taxon>
        <taxon>Tracheophyta</taxon>
        <taxon>Spermatophyta</taxon>
        <taxon>Magnoliopsida</taxon>
        <taxon>eudicotyledons</taxon>
        <taxon>Gunneridae</taxon>
        <taxon>Pentapetalae</taxon>
        <taxon>rosids</taxon>
        <taxon>malvids</taxon>
        <taxon>Sapindales</taxon>
        <taxon>Meliaceae</taxon>
        <taxon>Melia</taxon>
    </lineage>
</organism>
<accession>A0ACC1Y542</accession>
<dbReference type="Proteomes" id="UP001164539">
    <property type="component" value="Chromosome 5"/>
</dbReference>
<comment type="caution">
    <text evidence="1">The sequence shown here is derived from an EMBL/GenBank/DDBJ whole genome shotgun (WGS) entry which is preliminary data.</text>
</comment>
<sequence length="78" mass="7912">MASAQEDQQIAFNANEFSGQNKTGEQMKNMAQGATDAVKNTLGMNEKPADSAGGNTAGNPSNPANSSGAPTAPTTQQL</sequence>